<evidence type="ECO:0000256" key="3">
    <source>
        <dbReference type="ARBA" id="ARBA00006347"/>
    </source>
</evidence>
<dbReference type="KEGG" id="sre:PTSG_07668"/>
<dbReference type="GeneID" id="16072027"/>
<comment type="similarity">
    <text evidence="3 12">Belongs to the protein disulfide isomerase family.</text>
</comment>
<feature type="chain" id="PRO_5005129385" description="Protein disulfide-isomerase" evidence="13">
    <location>
        <begin position="25"/>
        <end position="484"/>
    </location>
</feature>
<comment type="catalytic activity">
    <reaction evidence="1 13">
        <text>Catalyzes the rearrangement of -S-S- bonds in proteins.</text>
        <dbReference type="EC" id="5.3.4.1"/>
    </reaction>
</comment>
<dbReference type="SUPFAM" id="SSF52833">
    <property type="entry name" value="Thioredoxin-like"/>
    <property type="match status" value="4"/>
</dbReference>
<dbReference type="EC" id="5.3.4.1" evidence="4 13"/>
<evidence type="ECO:0000256" key="5">
    <source>
        <dbReference type="ARBA" id="ARBA00022729"/>
    </source>
</evidence>
<evidence type="ECO:0000256" key="1">
    <source>
        <dbReference type="ARBA" id="ARBA00001182"/>
    </source>
</evidence>
<feature type="signal peptide" evidence="13">
    <location>
        <begin position="1"/>
        <end position="24"/>
    </location>
</feature>
<dbReference type="PANTHER" id="PTHR18929:SF132">
    <property type="entry name" value="PROTEIN DISULFIDE-ISOMERASE A3"/>
    <property type="match status" value="1"/>
</dbReference>
<evidence type="ECO:0000313" key="16">
    <source>
        <dbReference type="Proteomes" id="UP000007799"/>
    </source>
</evidence>
<dbReference type="EMBL" id="GL832974">
    <property type="protein sequence ID" value="EGD76553.1"/>
    <property type="molecule type" value="Genomic_DNA"/>
</dbReference>
<dbReference type="CDD" id="cd02995">
    <property type="entry name" value="PDI_a_PDI_a'_C"/>
    <property type="match status" value="1"/>
</dbReference>
<dbReference type="Pfam" id="PF13848">
    <property type="entry name" value="Thioredoxin_6"/>
    <property type="match status" value="1"/>
</dbReference>
<keyword evidence="5 13" id="KW-0732">Signal</keyword>
<dbReference type="Proteomes" id="UP000007799">
    <property type="component" value="Unassembled WGS sequence"/>
</dbReference>
<feature type="domain" description="Thioredoxin" evidence="14">
    <location>
        <begin position="8"/>
        <end position="133"/>
    </location>
</feature>
<dbReference type="GO" id="GO:0003756">
    <property type="term" value="F:protein disulfide isomerase activity"/>
    <property type="evidence" value="ECO:0007669"/>
    <property type="project" value="UniProtKB-EC"/>
</dbReference>
<evidence type="ECO:0000256" key="13">
    <source>
        <dbReference type="RuleBase" id="RU361130"/>
    </source>
</evidence>
<dbReference type="FunFam" id="3.40.30.10:FF:000017">
    <property type="entry name" value="Protein disulfide-isomerase A4"/>
    <property type="match status" value="1"/>
</dbReference>
<proteinExistence type="inferred from homology"/>
<dbReference type="Gene3D" id="3.40.30.10">
    <property type="entry name" value="Glutaredoxin"/>
    <property type="match status" value="4"/>
</dbReference>
<evidence type="ECO:0000256" key="8">
    <source>
        <dbReference type="ARBA" id="ARBA00023157"/>
    </source>
</evidence>
<dbReference type="RefSeq" id="XP_004991467.1">
    <property type="nucleotide sequence ID" value="XM_004991410.1"/>
</dbReference>
<reference evidence="15" key="1">
    <citation type="submission" date="2009-08" db="EMBL/GenBank/DDBJ databases">
        <title>Annotation of Salpingoeca rosetta.</title>
        <authorList>
            <consortium name="The Broad Institute Genome Sequencing Platform"/>
            <person name="Russ C."/>
            <person name="Cuomo C."/>
            <person name="Burger G."/>
            <person name="Gray M.W."/>
            <person name="Holland P.W.H."/>
            <person name="King N."/>
            <person name="Lang F.B.F."/>
            <person name="Roger A.J."/>
            <person name="Ruiz-Trillo I."/>
            <person name="Young S.K."/>
            <person name="Zeng Q."/>
            <person name="Gargeya S."/>
            <person name="Alvarado L."/>
            <person name="Berlin A."/>
            <person name="Chapman S.B."/>
            <person name="Chen Z."/>
            <person name="Freedman E."/>
            <person name="Gellesch M."/>
            <person name="Goldberg J."/>
            <person name="Griggs A."/>
            <person name="Gujja S."/>
            <person name="Heilman E."/>
            <person name="Heiman D."/>
            <person name="Howarth C."/>
            <person name="Mehta T."/>
            <person name="Neiman D."/>
            <person name="Pearson M."/>
            <person name="Roberts A."/>
            <person name="Saif S."/>
            <person name="Shea T."/>
            <person name="Shenoy N."/>
            <person name="Sisk P."/>
            <person name="Stolte C."/>
            <person name="Sykes S."/>
            <person name="White J."/>
            <person name="Yandava C."/>
            <person name="Haas B."/>
            <person name="Nusbaum C."/>
            <person name="Birren B."/>
        </authorList>
    </citation>
    <scope>NUCLEOTIDE SEQUENCE [LARGE SCALE GENOMIC DNA]</scope>
    <source>
        <strain evidence="15">ATCC 50818</strain>
    </source>
</reference>
<dbReference type="NCBIfam" id="TIGR01126">
    <property type="entry name" value="pdi_dom"/>
    <property type="match status" value="2"/>
</dbReference>
<evidence type="ECO:0000256" key="6">
    <source>
        <dbReference type="ARBA" id="ARBA00022737"/>
    </source>
</evidence>
<evidence type="ECO:0000256" key="4">
    <source>
        <dbReference type="ARBA" id="ARBA00012723"/>
    </source>
</evidence>
<feature type="domain" description="Thioredoxin" evidence="14">
    <location>
        <begin position="344"/>
        <end position="471"/>
    </location>
</feature>
<feature type="disulfide bond" description="Redox-active" evidence="11">
    <location>
        <begin position="54"/>
        <end position="57"/>
    </location>
</feature>
<keyword evidence="8 11" id="KW-1015">Disulfide bond</keyword>
<evidence type="ECO:0000256" key="10">
    <source>
        <dbReference type="ARBA" id="ARBA00023284"/>
    </source>
</evidence>
<keyword evidence="10 11" id="KW-0676">Redox-active center</keyword>
<dbReference type="PROSITE" id="PS51352">
    <property type="entry name" value="THIOREDOXIN_2"/>
    <property type="match status" value="2"/>
</dbReference>
<keyword evidence="7" id="KW-0256">Endoplasmic reticulum</keyword>
<dbReference type="eggNOG" id="KOG0190">
    <property type="taxonomic scope" value="Eukaryota"/>
</dbReference>
<dbReference type="Pfam" id="PF00085">
    <property type="entry name" value="Thioredoxin"/>
    <property type="match status" value="2"/>
</dbReference>
<evidence type="ECO:0000256" key="7">
    <source>
        <dbReference type="ARBA" id="ARBA00022824"/>
    </source>
</evidence>
<dbReference type="GO" id="GO:0006457">
    <property type="term" value="P:protein folding"/>
    <property type="evidence" value="ECO:0007669"/>
    <property type="project" value="TreeGrafter"/>
</dbReference>
<keyword evidence="9 13" id="KW-0413">Isomerase</keyword>
<keyword evidence="16" id="KW-1185">Reference proteome</keyword>
<dbReference type="InterPro" id="IPR036249">
    <property type="entry name" value="Thioredoxin-like_sf"/>
</dbReference>
<organism evidence="16">
    <name type="scientific">Salpingoeca rosetta (strain ATCC 50818 / BSB-021)</name>
    <dbReference type="NCBI Taxonomy" id="946362"/>
    <lineage>
        <taxon>Eukaryota</taxon>
        <taxon>Choanoflagellata</taxon>
        <taxon>Craspedida</taxon>
        <taxon>Salpingoecidae</taxon>
        <taxon>Salpingoeca</taxon>
    </lineage>
</organism>
<name>F2UHF4_SALR5</name>
<gene>
    <name evidence="15" type="ORF">PTSG_07668</name>
</gene>
<evidence type="ECO:0000313" key="15">
    <source>
        <dbReference type="EMBL" id="EGD76553.1"/>
    </source>
</evidence>
<dbReference type="FunCoup" id="F2UHF4">
    <property type="interactions" value="1015"/>
</dbReference>
<keyword evidence="6" id="KW-0677">Repeat</keyword>
<dbReference type="InterPro" id="IPR017937">
    <property type="entry name" value="Thioredoxin_CS"/>
</dbReference>
<accession>F2UHF4</accession>
<dbReference type="GO" id="GO:0005788">
    <property type="term" value="C:endoplasmic reticulum lumen"/>
    <property type="evidence" value="ECO:0007669"/>
    <property type="project" value="UniProtKB-SubCell"/>
</dbReference>
<dbReference type="OrthoDB" id="427280at2759"/>
<dbReference type="GO" id="GO:0034976">
    <property type="term" value="P:response to endoplasmic reticulum stress"/>
    <property type="evidence" value="ECO:0007669"/>
    <property type="project" value="TreeGrafter"/>
</dbReference>
<dbReference type="InterPro" id="IPR005792">
    <property type="entry name" value="Prot_disulphide_isomerase"/>
</dbReference>
<protein>
    <recommendedName>
        <fullName evidence="4 13">Protein disulfide-isomerase</fullName>
        <ecNumber evidence="4 13">5.3.4.1</ecNumber>
    </recommendedName>
</protein>
<dbReference type="AlphaFoldDB" id="F2UHF4"/>
<evidence type="ECO:0000256" key="12">
    <source>
        <dbReference type="RuleBase" id="RU004208"/>
    </source>
</evidence>
<dbReference type="PANTHER" id="PTHR18929">
    <property type="entry name" value="PROTEIN DISULFIDE ISOMERASE"/>
    <property type="match status" value="1"/>
</dbReference>
<evidence type="ECO:0000256" key="2">
    <source>
        <dbReference type="ARBA" id="ARBA00004319"/>
    </source>
</evidence>
<evidence type="ECO:0000256" key="11">
    <source>
        <dbReference type="PIRSR" id="PIRSR605792-51"/>
    </source>
</evidence>
<dbReference type="PROSITE" id="PS00194">
    <property type="entry name" value="THIOREDOXIN_1"/>
    <property type="match status" value="2"/>
</dbReference>
<sequence>MMTSAVAALLVLVAVVAAAGTAQGSDVVTLTTNNFASTLKERPLALVEFYAPWCGHCKRLEPEYEKAATELAKTGLDIMLAKVDATEESALASQFGVRGYPTIKLFRNGEEFAPYEDQRTASAIVKYMKKQATPSAVELSDMKELDALLASDETAVVAFLKNSDRLKSAFQKSADANRDSFRFAYTRNEDALAKYGENKIVVFQPKKLQNKFEEPTHTYDGEPRPADITAFVADAALGKVGVMTEDTRPFLMKKTPLLVVYFDLNLELNPSRVKYVRNRVLKAQSKANTDLTWAVANKDGFRQDIEAFGITSDIGVAIHGSDGKKYRMDDDWSVDAMVKFAEAFAAGEVEPHVKSEPIPEKDDDNVRTVVGKNFDDVVVEDKDVFIEFYAPWCGHCKKLAPTWSELGDEFADDDNVVIAKIDATANDFPSTFPVRGYPSIFFVPAGSTTPKKYDGGRDVTHLVDYVNANRKSAPAKKAASKDEL</sequence>
<dbReference type="InParanoid" id="F2UHF4"/>
<dbReference type="OMA" id="HRTQDSV"/>
<dbReference type="NCBIfam" id="TIGR01130">
    <property type="entry name" value="ER_PDI_fam"/>
    <property type="match status" value="1"/>
</dbReference>
<dbReference type="InterPro" id="IPR013766">
    <property type="entry name" value="Thioredoxin_domain"/>
</dbReference>
<evidence type="ECO:0000259" key="14">
    <source>
        <dbReference type="PROSITE" id="PS51352"/>
    </source>
</evidence>
<feature type="disulfide bond" description="Redox-active" evidence="11">
    <location>
        <begin position="393"/>
        <end position="396"/>
    </location>
</feature>
<comment type="subcellular location">
    <subcellularLocation>
        <location evidence="2">Endoplasmic reticulum lumen</location>
    </subcellularLocation>
</comment>
<dbReference type="InterPro" id="IPR005788">
    <property type="entry name" value="PDI_thioredoxin-like_dom"/>
</dbReference>
<dbReference type="STRING" id="946362.F2UHF4"/>
<dbReference type="FunFam" id="3.40.30.10:FF:000077">
    <property type="entry name" value="Protein disulfide-isomerase"/>
    <property type="match status" value="1"/>
</dbReference>
<dbReference type="CDD" id="cd02961">
    <property type="entry name" value="PDI_a_family"/>
    <property type="match status" value="1"/>
</dbReference>
<evidence type="ECO:0000256" key="9">
    <source>
        <dbReference type="ARBA" id="ARBA00023235"/>
    </source>
</evidence>
<dbReference type="PRINTS" id="PR00421">
    <property type="entry name" value="THIOREDOXIN"/>
</dbReference>